<evidence type="ECO:0000313" key="3">
    <source>
        <dbReference type="Proteomes" id="UP000028521"/>
    </source>
</evidence>
<organism evidence="2 3">
    <name type="scientific">Mangrovimonas yunxiaonensis</name>
    <dbReference type="NCBI Taxonomy" id="1197477"/>
    <lineage>
        <taxon>Bacteria</taxon>
        <taxon>Pseudomonadati</taxon>
        <taxon>Bacteroidota</taxon>
        <taxon>Flavobacteriia</taxon>
        <taxon>Flavobacteriales</taxon>
        <taxon>Flavobacteriaceae</taxon>
        <taxon>Mangrovimonas</taxon>
    </lineage>
</organism>
<dbReference type="PROSITE" id="PS51257">
    <property type="entry name" value="PROKAR_LIPOPROTEIN"/>
    <property type="match status" value="1"/>
</dbReference>
<feature type="signal peptide" evidence="1">
    <location>
        <begin position="1"/>
        <end position="20"/>
    </location>
</feature>
<sequence length="146" mass="16724">MKKYLIISLLSLFFVFVSCNNDDDTPPTCGCDSKTINDVSVAEVDNLVATIGYRHNEEFYSAYDVEYNNHFMIVVRTSEPSNLIWIIVVCNEDFLNNEFDYLKEETYEGERPQIAFSGKLKKICYIPPSNASYSFDLVKLTSIEAL</sequence>
<feature type="chain" id="PRO_5001782950" description="Lipoprotein" evidence="1">
    <location>
        <begin position="21"/>
        <end position="146"/>
    </location>
</feature>
<reference evidence="2 3" key="1">
    <citation type="journal article" date="2014" name="Genome Announc.">
        <title>Draft Genome Sequence of the Algicidal Bacterium Mangrovimonas yunxiaonensis Strain LY01.</title>
        <authorList>
            <person name="Li Y."/>
            <person name="Zhu H."/>
            <person name="Li C."/>
            <person name="Zhang H."/>
            <person name="Chen Z."/>
            <person name="Zheng W."/>
            <person name="Xu H."/>
            <person name="Zheng T."/>
        </authorList>
    </citation>
    <scope>NUCLEOTIDE SEQUENCE [LARGE SCALE GENOMIC DNA]</scope>
    <source>
        <strain evidence="2 3">LY01</strain>
    </source>
</reference>
<dbReference type="EMBL" id="JPFK01000003">
    <property type="protein sequence ID" value="KFB01728.1"/>
    <property type="molecule type" value="Genomic_DNA"/>
</dbReference>
<dbReference type="OrthoDB" id="1450679at2"/>
<dbReference type="Proteomes" id="UP000028521">
    <property type="component" value="Unassembled WGS sequence"/>
</dbReference>
<protein>
    <recommendedName>
        <fullName evidence="4">Lipoprotein</fullName>
    </recommendedName>
</protein>
<name>A0A084TLZ2_9FLAO</name>
<evidence type="ECO:0000256" key="1">
    <source>
        <dbReference type="SAM" id="SignalP"/>
    </source>
</evidence>
<dbReference type="RefSeq" id="WP_036118805.1">
    <property type="nucleotide sequence ID" value="NZ_BMET01000002.1"/>
</dbReference>
<dbReference type="AlphaFoldDB" id="A0A084TLZ2"/>
<gene>
    <name evidence="2" type="ORF">IA57_02310</name>
</gene>
<proteinExistence type="predicted"/>
<evidence type="ECO:0008006" key="4">
    <source>
        <dbReference type="Google" id="ProtNLM"/>
    </source>
</evidence>
<accession>A0A084TLZ2</accession>
<dbReference type="eggNOG" id="ENOG5033JR9">
    <property type="taxonomic scope" value="Bacteria"/>
</dbReference>
<comment type="caution">
    <text evidence="2">The sequence shown here is derived from an EMBL/GenBank/DDBJ whole genome shotgun (WGS) entry which is preliminary data.</text>
</comment>
<reference evidence="3" key="2">
    <citation type="submission" date="2014-07" db="EMBL/GenBank/DDBJ databases">
        <title>Genome sequence of Mangrovimonas yunxiaonensis.</title>
        <authorList>
            <person name="Li Y."/>
            <person name="Zheng T."/>
        </authorList>
    </citation>
    <scope>NUCLEOTIDE SEQUENCE [LARGE SCALE GENOMIC DNA]</scope>
    <source>
        <strain evidence="3">LY01</strain>
    </source>
</reference>
<keyword evidence="1" id="KW-0732">Signal</keyword>
<evidence type="ECO:0000313" key="2">
    <source>
        <dbReference type="EMBL" id="KFB01728.1"/>
    </source>
</evidence>
<keyword evidence="3" id="KW-1185">Reference proteome</keyword>